<evidence type="ECO:0000256" key="1">
    <source>
        <dbReference type="ARBA" id="ARBA00006432"/>
    </source>
</evidence>
<evidence type="ECO:0000259" key="5">
    <source>
        <dbReference type="Pfam" id="PF13193"/>
    </source>
</evidence>
<dbReference type="RefSeq" id="WP_305999218.1">
    <property type="nucleotide sequence ID" value="NZ_JASNFN010000005.1"/>
</dbReference>
<dbReference type="PANTHER" id="PTHR43201:SF5">
    <property type="entry name" value="MEDIUM-CHAIN ACYL-COA LIGASE ACSF2, MITOCHONDRIAL"/>
    <property type="match status" value="1"/>
</dbReference>
<accession>A0ABT9IBH6</accession>
<keyword evidence="7" id="KW-1185">Reference proteome</keyword>
<dbReference type="Gene3D" id="3.30.300.30">
    <property type="match status" value="1"/>
</dbReference>
<dbReference type="InterPro" id="IPR025110">
    <property type="entry name" value="AMP-bd_C"/>
</dbReference>
<comment type="caution">
    <text evidence="6">The sequence shown here is derived from an EMBL/GenBank/DDBJ whole genome shotgun (WGS) entry which is preliminary data.</text>
</comment>
<feature type="domain" description="AMP-binding enzyme C-terminal" evidence="5">
    <location>
        <begin position="431"/>
        <end position="502"/>
    </location>
</feature>
<dbReference type="SUPFAM" id="SSF56801">
    <property type="entry name" value="Acetyl-CoA synthetase-like"/>
    <property type="match status" value="1"/>
</dbReference>
<keyword evidence="2" id="KW-0436">Ligase</keyword>
<evidence type="ECO:0000313" key="6">
    <source>
        <dbReference type="EMBL" id="MDP5182529.1"/>
    </source>
</evidence>
<comment type="similarity">
    <text evidence="1">Belongs to the ATP-dependent AMP-binding enzyme family.</text>
</comment>
<sequence length="541" mass="57023">MAASGDDVTGPETLVDVLSRRAADDPHAPLVTFAGGRATSVGEWHLLAEDTARALLAPGSGLRPGDVVLTCIRPGQSLLWVLGGVARAGLVEAPLSLDVSADTAMAMARAIGAHVAVVGSSVLSTNPGLAQLGSLLRILTVDDGGPSDGRRGLAQLEDLRAGRPGRLPDPPSPGDPALVMSTSGTTGRPKGVLLPHFAGVRHARRVAASMRYRPQDVLYNAFPWNHVNIRHAGLAAALVSGARLVAVPRFSASSFWDTCRTEGVTAFNFMGAVAAILLRSPPSDGDRRHAVTRAYGGPAPAWMVEAFLNRFGVQLVEAYACTELGDICSNTVGDVVPGTAGRPVPEYAVRLLDDRGSPVSGGAPGRITVRPRVPHISALGYVGTGTPGPTAATGWTDTGDRGRWDAGGRLIFEGRSGDVVRRRGENISVWEVETVVGRLPGVREAAAVGVPSDLTEEDLLLAVVPEDQRLDVAVVREWCRHHLPRHAVPRYVVVLDELPRNDATKLRRDALRAEEVVRSADDAEARVRPIPVPGSTPGPRT</sequence>
<gene>
    <name evidence="6" type="ORF">QOZ88_07740</name>
</gene>
<feature type="compositionally biased region" description="Low complexity" evidence="3">
    <location>
        <begin position="387"/>
        <end position="397"/>
    </location>
</feature>
<evidence type="ECO:0000256" key="3">
    <source>
        <dbReference type="SAM" id="MobiDB-lite"/>
    </source>
</evidence>
<dbReference type="InterPro" id="IPR000873">
    <property type="entry name" value="AMP-dep_synth/lig_dom"/>
</dbReference>
<feature type="region of interest" description="Disordered" evidence="3">
    <location>
        <begin position="158"/>
        <end position="185"/>
    </location>
</feature>
<dbReference type="Proteomes" id="UP001233673">
    <property type="component" value="Unassembled WGS sequence"/>
</dbReference>
<protein>
    <submittedName>
        <fullName evidence="6">AMP-binding protein</fullName>
    </submittedName>
</protein>
<dbReference type="InterPro" id="IPR045851">
    <property type="entry name" value="AMP-bd_C_sf"/>
</dbReference>
<dbReference type="Pfam" id="PF13193">
    <property type="entry name" value="AMP-binding_C"/>
    <property type="match status" value="1"/>
</dbReference>
<dbReference type="PANTHER" id="PTHR43201">
    <property type="entry name" value="ACYL-COA SYNTHETASE"/>
    <property type="match status" value="1"/>
</dbReference>
<feature type="domain" description="AMP-dependent synthetase/ligase" evidence="4">
    <location>
        <begin position="19"/>
        <end position="370"/>
    </location>
</feature>
<feature type="compositionally biased region" description="Pro residues" evidence="3">
    <location>
        <begin position="530"/>
        <end position="541"/>
    </location>
</feature>
<evidence type="ECO:0000259" key="4">
    <source>
        <dbReference type="Pfam" id="PF00501"/>
    </source>
</evidence>
<dbReference type="Gene3D" id="3.40.50.12780">
    <property type="entry name" value="N-terminal domain of ligase-like"/>
    <property type="match status" value="1"/>
</dbReference>
<feature type="region of interest" description="Disordered" evidence="3">
    <location>
        <begin position="522"/>
        <end position="541"/>
    </location>
</feature>
<reference evidence="7" key="1">
    <citation type="submission" date="2023-05" db="EMBL/GenBank/DDBJ databases">
        <title>Draft genome of Pseudofrankia sp. BMG5.37.</title>
        <authorList>
            <person name="Gtari M."/>
            <person name="Ghodhbane F."/>
            <person name="Sbissi I."/>
        </authorList>
    </citation>
    <scope>NUCLEOTIDE SEQUENCE [LARGE SCALE GENOMIC DNA]</scope>
    <source>
        <strain evidence="7">BMG 814</strain>
    </source>
</reference>
<dbReference type="InterPro" id="IPR042099">
    <property type="entry name" value="ANL_N_sf"/>
</dbReference>
<feature type="region of interest" description="Disordered" evidence="3">
    <location>
        <begin position="380"/>
        <end position="399"/>
    </location>
</feature>
<proteinExistence type="inferred from homology"/>
<organism evidence="6 7">
    <name type="scientific">Blastococcus carthaginiensis</name>
    <dbReference type="NCBI Taxonomy" id="3050034"/>
    <lineage>
        <taxon>Bacteria</taxon>
        <taxon>Bacillati</taxon>
        <taxon>Actinomycetota</taxon>
        <taxon>Actinomycetes</taxon>
        <taxon>Geodermatophilales</taxon>
        <taxon>Geodermatophilaceae</taxon>
        <taxon>Blastococcus</taxon>
    </lineage>
</organism>
<evidence type="ECO:0000313" key="7">
    <source>
        <dbReference type="Proteomes" id="UP001233673"/>
    </source>
</evidence>
<dbReference type="Pfam" id="PF00501">
    <property type="entry name" value="AMP-binding"/>
    <property type="match status" value="1"/>
</dbReference>
<dbReference type="EMBL" id="JASNFN010000005">
    <property type="protein sequence ID" value="MDP5182529.1"/>
    <property type="molecule type" value="Genomic_DNA"/>
</dbReference>
<evidence type="ECO:0000256" key="2">
    <source>
        <dbReference type="ARBA" id="ARBA00022598"/>
    </source>
</evidence>
<name>A0ABT9IBH6_9ACTN</name>